<dbReference type="Pfam" id="PF05521">
    <property type="entry name" value="Phage_HCP"/>
    <property type="match status" value="1"/>
</dbReference>
<dbReference type="Proteomes" id="UP000067444">
    <property type="component" value="Chromosome"/>
</dbReference>
<name>A0A0K0Y6E8_9RHOB</name>
<dbReference type="EMBL" id="CP012160">
    <property type="protein sequence ID" value="AKS46490.1"/>
    <property type="molecule type" value="Genomic_DNA"/>
</dbReference>
<dbReference type="KEGG" id="otm:OSB_19500"/>
<reference evidence="1 2" key="1">
    <citation type="journal article" date="2015" name="Genome Announc.">
        <title>Closed Genome Sequence of Octadecabacter temperatus SB1, the First Mesophilic Species of the Genus Octadecabacter.</title>
        <authorList>
            <person name="Voget S."/>
            <person name="Billerbeck S."/>
            <person name="Simon M."/>
            <person name="Daniel R."/>
        </authorList>
    </citation>
    <scope>NUCLEOTIDE SEQUENCE [LARGE SCALE GENOMIC DNA]</scope>
    <source>
        <strain evidence="1 2">SB1</strain>
    </source>
</reference>
<protein>
    <submittedName>
        <fullName evidence="1">Phage head-tail joining protein</fullName>
    </submittedName>
</protein>
<dbReference type="OrthoDB" id="7570189at2"/>
<dbReference type="RefSeq" id="WP_049834788.1">
    <property type="nucleotide sequence ID" value="NZ_CP012160.1"/>
</dbReference>
<dbReference type="InterPro" id="IPR038666">
    <property type="entry name" value="SSP1_head-tail_sf"/>
</dbReference>
<dbReference type="Gene3D" id="2.40.10.270">
    <property type="entry name" value="Bacteriophage SPP1 head-tail adaptor protein"/>
    <property type="match status" value="1"/>
</dbReference>
<dbReference type="STRING" id="1458307.OSB_19500"/>
<dbReference type="AlphaFoldDB" id="A0A0K0Y6E8"/>
<evidence type="ECO:0000313" key="1">
    <source>
        <dbReference type="EMBL" id="AKS46490.1"/>
    </source>
</evidence>
<dbReference type="PATRIC" id="fig|1458307.3.peg.1965"/>
<sequence>MAPRLNRQLVLEAPTQASDGAGGYTQGWTALGTLWASVTARSGREAAGIAAPLSRVAYKIIVRAAPPGSDARPLANQRFRDGDRTFVILAVAEDDADARYLNCTAQEETVA</sequence>
<accession>A0A0K0Y6E8</accession>
<proteinExistence type="predicted"/>
<dbReference type="InterPro" id="IPR008767">
    <property type="entry name" value="Phage_SPP1_head-tail_adaptor"/>
</dbReference>
<gene>
    <name evidence="1" type="ORF">OSB_19500</name>
</gene>
<keyword evidence="2" id="KW-1185">Reference proteome</keyword>
<evidence type="ECO:0000313" key="2">
    <source>
        <dbReference type="Proteomes" id="UP000067444"/>
    </source>
</evidence>
<organism evidence="1 2">
    <name type="scientific">Octadecabacter temperatus</name>
    <dbReference type="NCBI Taxonomy" id="1458307"/>
    <lineage>
        <taxon>Bacteria</taxon>
        <taxon>Pseudomonadati</taxon>
        <taxon>Pseudomonadota</taxon>
        <taxon>Alphaproteobacteria</taxon>
        <taxon>Rhodobacterales</taxon>
        <taxon>Roseobacteraceae</taxon>
        <taxon>Octadecabacter</taxon>
    </lineage>
</organism>